<proteinExistence type="predicted"/>
<dbReference type="GeneID" id="25570032"/>
<feature type="coiled-coil region" evidence="1">
    <location>
        <begin position="512"/>
        <end position="570"/>
    </location>
</feature>
<feature type="compositionally biased region" description="Basic and acidic residues" evidence="2">
    <location>
        <begin position="689"/>
        <end position="700"/>
    </location>
</feature>
<feature type="region of interest" description="Disordered" evidence="2">
    <location>
        <begin position="689"/>
        <end position="711"/>
    </location>
</feature>
<keyword evidence="4" id="KW-1185">Reference proteome</keyword>
<evidence type="ECO:0000313" key="3">
    <source>
        <dbReference type="EMBL" id="KNC51867.1"/>
    </source>
</evidence>
<evidence type="ECO:0000256" key="2">
    <source>
        <dbReference type="SAM" id="MobiDB-lite"/>
    </source>
</evidence>
<organism evidence="3 4">
    <name type="scientific">Thecamonas trahens ATCC 50062</name>
    <dbReference type="NCBI Taxonomy" id="461836"/>
    <lineage>
        <taxon>Eukaryota</taxon>
        <taxon>Apusozoa</taxon>
        <taxon>Apusomonadida</taxon>
        <taxon>Apusomonadidae</taxon>
        <taxon>Thecamonas</taxon>
    </lineage>
</organism>
<feature type="coiled-coil region" evidence="1">
    <location>
        <begin position="934"/>
        <end position="1060"/>
    </location>
</feature>
<sequence length="1476" mass="154349">MSLAVLCGAVPSPHPPSRRAAEALSAKLLDPAVTPPATAAHTLFELAAELDAAAAPASAAQVSGLVWLASLLGSRAKATASYAAAAGGAGVGDRGVDRVDAAASAPRDLFEYLLRSYAACIDALVVAGAADSALFAEPSSKLASFVSKRLSRQVRSLRSLVSASTPQPSGALFLLFWIDGGSKRLAALATGAVSTFTASAVAAVADSSSKARAFLRQHLADLMRKRSLAYEALLLLRVGLRSVADSAADAHVLLRELHNALVDPHLTLASWKMGFALPWLLAELSLLTSDPELSSAILEAGEEDVALDLHSVVDLPIFDDAHEFRQHALVGVADGIRRTSAWRRTASNADEEKTSGKLQHSRSSRRVKRRKTKRVRKSMATPDHAPGNATPDNATPTEMTPSNATREQPSPPAPAPGSSASPSRAKRRPRKAAVPTPEPKPHNPSPTSPVFAAHEGSPHVLSPTDEPDASFLDSSTAVELKSTRDALAKARATLASKTSAFASQSARLHELYASSQEQVDELTSENAKLRGALDAARASGRRDQREAVQLESLQRENAELVTALESARASAAAAAESSSSLRAANAALAAKLSEAQSQALALDEVRADLALAQKDARLAATLRRERDDLRAANSTLAQQAAEARSHEAALDELKAQLALARADAHGAAELARERNTLRTQLAEANVELGRADERARESAARHSAARSQLDSRLSAVTSARDKLMRENDALAARLSQVTASRDKLSSRVGALCEAVEVEQESRLAASAAASALKTALLDTHAEYQTKHAAQVAALDAALADKSSQLEVVALELEAALSGHETSLRSLESSAEALPSNGCGSESALVASLKDSVLTATQRERTLEAELEAERCRAAELASRVGDLEQLLETAVARGPNELRDMSSGASEAEADQLARLQHENAVLTSQQVALTATVDELQAELQTSTSRLIAQLEEQSAVIEELEAAAALPPGSPPRDVFAARVMSLQARNIELEAEVGALEAQVTEARQANRELLDLLDAAPSAAEHAALKLEVQSLYDARQKASMRLTELQRQNAVLVQQRTEQMMHDKALNTQMRVLKTHLAQLETQLFHSPLTDEPEPEAGSESDTSLTMRATLAGALARLREARFSYLRAGVLAELLELVQSVTDGPQPAADMTSTGFAGAEVVTPMGAVAAALAAGCAAGTAAAGRGGAGVDGSTPRSSMASAGAIGRLGDADGPLRALCACQAADETNVTASVISHVTYGLLLTPAVARALEALANYEGVELPDVDTDALVRAGGTATSALGDPDSGPLFTERIGWNEIFDGLLVVEGLALVCESAKDALSPYLAVLVATMTALVSGDAPSKLGRIAVAAARVLSAALVGSRSNIESFLGTRLATEVVALVRTTSLPLALRRALVILFRVLADEGEAPMRALSQPELLDALGVAAVMSLDLVAATPPDGADDEATVDLEGETVAKTAAIVLRLSRASQSRG</sequence>
<gene>
    <name evidence="3" type="ORF">AMSG_12117</name>
</gene>
<accession>A0A0L0DHS9</accession>
<feature type="compositionally biased region" description="Pro residues" evidence="2">
    <location>
        <begin position="436"/>
        <end position="447"/>
    </location>
</feature>
<evidence type="ECO:0000256" key="1">
    <source>
        <dbReference type="SAM" id="Coils"/>
    </source>
</evidence>
<feature type="compositionally biased region" description="Polar residues" evidence="2">
    <location>
        <begin position="390"/>
        <end position="408"/>
    </location>
</feature>
<dbReference type="OMA" id="FTERIGW"/>
<evidence type="ECO:0000313" key="4">
    <source>
        <dbReference type="Proteomes" id="UP000054408"/>
    </source>
</evidence>
<dbReference type="RefSeq" id="XP_013755775.1">
    <property type="nucleotide sequence ID" value="XM_013900321.1"/>
</dbReference>
<dbReference type="EMBL" id="GL349470">
    <property type="protein sequence ID" value="KNC51867.1"/>
    <property type="molecule type" value="Genomic_DNA"/>
</dbReference>
<feature type="compositionally biased region" description="Basic residues" evidence="2">
    <location>
        <begin position="359"/>
        <end position="377"/>
    </location>
</feature>
<protein>
    <submittedName>
        <fullName evidence="3">Uncharacterized protein</fullName>
    </submittedName>
</protein>
<name>A0A0L0DHS9_THETB</name>
<dbReference type="PANTHER" id="PTHR45615:SF66">
    <property type="entry name" value="CARD DOMAIN-CONTAINING PROTEIN"/>
    <property type="match status" value="1"/>
</dbReference>
<reference evidence="3 4" key="1">
    <citation type="submission" date="2010-05" db="EMBL/GenBank/DDBJ databases">
        <title>The Genome Sequence of Thecamonas trahens ATCC 50062.</title>
        <authorList>
            <consortium name="The Broad Institute Genome Sequencing Platform"/>
            <person name="Russ C."/>
            <person name="Cuomo C."/>
            <person name="Shea T."/>
            <person name="Young S.K."/>
            <person name="Zeng Q."/>
            <person name="Koehrsen M."/>
            <person name="Haas B."/>
            <person name="Borodovsky M."/>
            <person name="Guigo R."/>
            <person name="Alvarado L."/>
            <person name="Berlin A."/>
            <person name="Bochicchio J."/>
            <person name="Borenstein D."/>
            <person name="Chapman S."/>
            <person name="Chen Z."/>
            <person name="Freedman E."/>
            <person name="Gellesch M."/>
            <person name="Goldberg J."/>
            <person name="Griggs A."/>
            <person name="Gujja S."/>
            <person name="Heilman E."/>
            <person name="Heiman D."/>
            <person name="Hepburn T."/>
            <person name="Howarth C."/>
            <person name="Jen D."/>
            <person name="Larson L."/>
            <person name="Mehta T."/>
            <person name="Park D."/>
            <person name="Pearson M."/>
            <person name="Roberts A."/>
            <person name="Saif S."/>
            <person name="Shenoy N."/>
            <person name="Sisk P."/>
            <person name="Stolte C."/>
            <person name="Sykes S."/>
            <person name="Thomson T."/>
            <person name="Walk T."/>
            <person name="White J."/>
            <person name="Yandava C."/>
            <person name="Burger G."/>
            <person name="Gray M.W."/>
            <person name="Holland P.W.H."/>
            <person name="King N."/>
            <person name="Lang F.B.F."/>
            <person name="Roger A.J."/>
            <person name="Ruiz-Trillo I."/>
            <person name="Lander E."/>
            <person name="Nusbaum C."/>
        </authorList>
    </citation>
    <scope>NUCLEOTIDE SEQUENCE [LARGE SCALE GENOMIC DNA]</scope>
    <source>
        <strain evidence="3 4">ATCC 50062</strain>
    </source>
</reference>
<dbReference type="Proteomes" id="UP000054408">
    <property type="component" value="Unassembled WGS sequence"/>
</dbReference>
<dbReference type="STRING" id="461836.A0A0L0DHS9"/>
<keyword evidence="1" id="KW-0175">Coiled coil</keyword>
<feature type="region of interest" description="Disordered" evidence="2">
    <location>
        <begin position="345"/>
        <end position="472"/>
    </location>
</feature>
<dbReference type="PANTHER" id="PTHR45615">
    <property type="entry name" value="MYOSIN HEAVY CHAIN, NON-MUSCLE"/>
    <property type="match status" value="1"/>
</dbReference>